<evidence type="ECO:0000313" key="2">
    <source>
        <dbReference type="Proteomes" id="UP000180254"/>
    </source>
</evidence>
<sequence>MKLLGAIFDLDGTILDSMFIWDRIGEDYLLRRGIAPEKGLSEKLKAMSLLDSANYYRENYGILDDVETIAEDINDMLFHFYAFEAELKSGVFQMLEHLRSAGVKMCIATATDRALVEVALRRIGISHYFGKILTCTEVGFGKSSPEIYNSALEYLDLDIEEVLVFEDAIHAVETAKNSGFKVVGVYDESSIDDQEEIKRLSDYYLKSFTERSFQYD</sequence>
<gene>
    <name evidence="1" type="ORF">EUAN_02310</name>
</gene>
<name>A0A1S1VAU9_9FIRM</name>
<dbReference type="SUPFAM" id="SSF56784">
    <property type="entry name" value="HAD-like"/>
    <property type="match status" value="1"/>
</dbReference>
<keyword evidence="1" id="KW-0378">Hydrolase</keyword>
<dbReference type="CDD" id="cd07505">
    <property type="entry name" value="HAD_BPGM-like"/>
    <property type="match status" value="1"/>
</dbReference>
<proteinExistence type="predicted"/>
<dbReference type="InterPro" id="IPR041492">
    <property type="entry name" value="HAD_2"/>
</dbReference>
<accession>A0A1S1VAU9</accession>
<dbReference type="PANTHER" id="PTHR18901">
    <property type="entry name" value="2-DEOXYGLUCOSE-6-PHOSPHATE PHOSPHATASE 2"/>
    <property type="match status" value="1"/>
</dbReference>
<keyword evidence="2" id="KW-1185">Reference proteome</keyword>
<dbReference type="EC" id="3.1.3.-" evidence="1"/>
<comment type="caution">
    <text evidence="1">The sequence shown here is derived from an EMBL/GenBank/DDBJ whole genome shotgun (WGS) entry which is preliminary data.</text>
</comment>
<dbReference type="STRING" id="39480.EUAN_02310"/>
<dbReference type="Pfam" id="PF13419">
    <property type="entry name" value="HAD_2"/>
    <property type="match status" value="1"/>
</dbReference>
<dbReference type="AlphaFoldDB" id="A0A1S1VAU9"/>
<dbReference type="Gene3D" id="3.40.50.1000">
    <property type="entry name" value="HAD superfamily/HAD-like"/>
    <property type="match status" value="1"/>
</dbReference>
<dbReference type="Gene3D" id="1.10.150.240">
    <property type="entry name" value="Putative phosphatase, domain 2"/>
    <property type="match status" value="1"/>
</dbReference>
<evidence type="ECO:0000313" key="1">
    <source>
        <dbReference type="EMBL" id="OHW63367.1"/>
    </source>
</evidence>
<dbReference type="OrthoDB" id="9797743at2"/>
<dbReference type="Proteomes" id="UP000180254">
    <property type="component" value="Unassembled WGS sequence"/>
</dbReference>
<dbReference type="EMBL" id="MKIE01000001">
    <property type="protein sequence ID" value="OHW63367.1"/>
    <property type="molecule type" value="Genomic_DNA"/>
</dbReference>
<dbReference type="SFLD" id="SFLDG01129">
    <property type="entry name" value="C1.5:_HAD__Beta-PGM__Phosphata"/>
    <property type="match status" value="1"/>
</dbReference>
<dbReference type="InterPro" id="IPR036412">
    <property type="entry name" value="HAD-like_sf"/>
</dbReference>
<dbReference type="InterPro" id="IPR023198">
    <property type="entry name" value="PGP-like_dom2"/>
</dbReference>
<organism evidence="1 2">
    <name type="scientific">Andreesenia angusta</name>
    <dbReference type="NCBI Taxonomy" id="39480"/>
    <lineage>
        <taxon>Bacteria</taxon>
        <taxon>Bacillati</taxon>
        <taxon>Bacillota</taxon>
        <taxon>Tissierellia</taxon>
        <taxon>Tissierellales</taxon>
        <taxon>Gottschalkiaceae</taxon>
        <taxon>Andreesenia</taxon>
    </lineage>
</organism>
<reference evidence="1 2" key="1">
    <citation type="submission" date="2016-09" db="EMBL/GenBank/DDBJ databases">
        <title>Genome sequence of Eubacterium angustum.</title>
        <authorList>
            <person name="Poehlein A."/>
            <person name="Daniel R."/>
        </authorList>
    </citation>
    <scope>NUCLEOTIDE SEQUENCE [LARGE SCALE GENOMIC DNA]</scope>
    <source>
        <strain evidence="1 2">DSM 1989</strain>
    </source>
</reference>
<dbReference type="NCBIfam" id="TIGR01509">
    <property type="entry name" value="HAD-SF-IA-v3"/>
    <property type="match status" value="1"/>
</dbReference>
<dbReference type="GO" id="GO:0016791">
    <property type="term" value="F:phosphatase activity"/>
    <property type="evidence" value="ECO:0007669"/>
    <property type="project" value="TreeGrafter"/>
</dbReference>
<dbReference type="InterPro" id="IPR006439">
    <property type="entry name" value="HAD-SF_hydro_IA"/>
</dbReference>
<protein>
    <submittedName>
        <fullName evidence="1">Phosphorylated carbohydrates phosphatase</fullName>
        <ecNumber evidence="1">3.1.3.-</ecNumber>
    </submittedName>
</protein>
<dbReference type="PANTHER" id="PTHR18901:SF38">
    <property type="entry name" value="PSEUDOURIDINE-5'-PHOSPHATASE"/>
    <property type="match status" value="1"/>
</dbReference>
<dbReference type="InterPro" id="IPR023214">
    <property type="entry name" value="HAD_sf"/>
</dbReference>
<dbReference type="SFLD" id="SFLDS00003">
    <property type="entry name" value="Haloacid_Dehalogenase"/>
    <property type="match status" value="1"/>
</dbReference>